<evidence type="ECO:0000256" key="6">
    <source>
        <dbReference type="ARBA" id="ARBA00022989"/>
    </source>
</evidence>
<protein>
    <submittedName>
        <fullName evidence="9">Pig-C</fullName>
    </submittedName>
</protein>
<evidence type="ECO:0000256" key="2">
    <source>
        <dbReference type="ARBA" id="ARBA00004687"/>
    </source>
</evidence>
<dbReference type="GO" id="GO:0006506">
    <property type="term" value="P:GPI anchor biosynthetic process"/>
    <property type="evidence" value="ECO:0007669"/>
    <property type="project" value="UniProtKB-UniPathway"/>
</dbReference>
<keyword evidence="4" id="KW-0337">GPI-anchor biosynthesis</keyword>
<gene>
    <name evidence="9" type="ORF">CC1G_12637</name>
</gene>
<dbReference type="OMA" id="WITMQAS"/>
<dbReference type="EMBL" id="AACS02000003">
    <property type="protein sequence ID" value="EAU91169.2"/>
    <property type="molecule type" value="Genomic_DNA"/>
</dbReference>
<comment type="caution">
    <text evidence="9">The sequence shown here is derived from an EMBL/GenBank/DDBJ whole genome shotgun (WGS) entry which is preliminary data.</text>
</comment>
<keyword evidence="7 8" id="KW-0472">Membrane</keyword>
<evidence type="ECO:0000256" key="3">
    <source>
        <dbReference type="ARBA" id="ARBA00008321"/>
    </source>
</evidence>
<keyword evidence="10" id="KW-1185">Reference proteome</keyword>
<accession>A8N736</accession>
<dbReference type="FunCoup" id="A8N736">
    <property type="interactions" value="309"/>
</dbReference>
<dbReference type="HOGENOM" id="CLU_024002_2_1_1"/>
<proteinExistence type="inferred from homology"/>
<dbReference type="Pfam" id="PF06432">
    <property type="entry name" value="GPI2"/>
    <property type="match status" value="2"/>
</dbReference>
<organism evidence="9 10">
    <name type="scientific">Coprinopsis cinerea (strain Okayama-7 / 130 / ATCC MYA-4618 / FGSC 9003)</name>
    <name type="common">Inky cap fungus</name>
    <name type="synonym">Hormographiella aspergillata</name>
    <dbReference type="NCBI Taxonomy" id="240176"/>
    <lineage>
        <taxon>Eukaryota</taxon>
        <taxon>Fungi</taxon>
        <taxon>Dikarya</taxon>
        <taxon>Basidiomycota</taxon>
        <taxon>Agaricomycotina</taxon>
        <taxon>Agaricomycetes</taxon>
        <taxon>Agaricomycetidae</taxon>
        <taxon>Agaricales</taxon>
        <taxon>Agaricineae</taxon>
        <taxon>Psathyrellaceae</taxon>
        <taxon>Coprinopsis</taxon>
    </lineage>
</organism>
<dbReference type="PANTHER" id="PTHR12982:SF0">
    <property type="entry name" value="PHOSPHATIDYLINOSITOL N-ACETYLGLUCOSAMINYLTRANSFERASE SUBUNIT C"/>
    <property type="match status" value="1"/>
</dbReference>
<dbReference type="VEuPathDB" id="FungiDB:CC1G_12637"/>
<dbReference type="STRING" id="240176.A8N736"/>
<evidence type="ECO:0000256" key="5">
    <source>
        <dbReference type="ARBA" id="ARBA00022692"/>
    </source>
</evidence>
<keyword evidence="6 8" id="KW-1133">Transmembrane helix</keyword>
<comment type="pathway">
    <text evidence="2">Glycolipid biosynthesis; glycosylphosphatidylinositol-anchor biosynthesis.</text>
</comment>
<reference evidence="9 10" key="1">
    <citation type="journal article" date="2010" name="Proc. Natl. Acad. Sci. U.S.A.">
        <title>Insights into evolution of multicellular fungi from the assembled chromosomes of the mushroom Coprinopsis cinerea (Coprinus cinereus).</title>
        <authorList>
            <person name="Stajich J.E."/>
            <person name="Wilke S.K."/>
            <person name="Ahren D."/>
            <person name="Au C.H."/>
            <person name="Birren B.W."/>
            <person name="Borodovsky M."/>
            <person name="Burns C."/>
            <person name="Canback B."/>
            <person name="Casselton L.A."/>
            <person name="Cheng C.K."/>
            <person name="Deng J."/>
            <person name="Dietrich F.S."/>
            <person name="Fargo D.C."/>
            <person name="Farman M.L."/>
            <person name="Gathman A.C."/>
            <person name="Goldberg J."/>
            <person name="Guigo R."/>
            <person name="Hoegger P.J."/>
            <person name="Hooker J.B."/>
            <person name="Huggins A."/>
            <person name="James T.Y."/>
            <person name="Kamada T."/>
            <person name="Kilaru S."/>
            <person name="Kodira C."/>
            <person name="Kues U."/>
            <person name="Kupfer D."/>
            <person name="Kwan H.S."/>
            <person name="Lomsadze A."/>
            <person name="Li W."/>
            <person name="Lilly W.W."/>
            <person name="Ma L.J."/>
            <person name="Mackey A.J."/>
            <person name="Manning G."/>
            <person name="Martin F."/>
            <person name="Muraguchi H."/>
            <person name="Natvig D.O."/>
            <person name="Palmerini H."/>
            <person name="Ramesh M.A."/>
            <person name="Rehmeyer C.J."/>
            <person name="Roe B.A."/>
            <person name="Shenoy N."/>
            <person name="Stanke M."/>
            <person name="Ter-Hovhannisyan V."/>
            <person name="Tunlid A."/>
            <person name="Velagapudi R."/>
            <person name="Vision T.J."/>
            <person name="Zeng Q."/>
            <person name="Zolan M.E."/>
            <person name="Pukkila P.J."/>
        </authorList>
    </citation>
    <scope>NUCLEOTIDE SEQUENCE [LARGE SCALE GENOMIC DNA]</scope>
    <source>
        <strain evidence="10">Okayama-7 / 130 / ATCC MYA-4618 / FGSC 9003</strain>
    </source>
</reference>
<feature type="transmembrane region" description="Helical" evidence="8">
    <location>
        <begin position="232"/>
        <end position="251"/>
    </location>
</feature>
<evidence type="ECO:0000313" key="9">
    <source>
        <dbReference type="EMBL" id="EAU91169.2"/>
    </source>
</evidence>
<dbReference type="Proteomes" id="UP000001861">
    <property type="component" value="Unassembled WGS sequence"/>
</dbReference>
<name>A8N736_COPC7</name>
<dbReference type="GeneID" id="6007088"/>
<feature type="transmembrane region" description="Helical" evidence="8">
    <location>
        <begin position="164"/>
        <end position="183"/>
    </location>
</feature>
<dbReference type="KEGG" id="cci:CC1G_12637"/>
<dbReference type="PANTHER" id="PTHR12982">
    <property type="entry name" value="PHOSPHATIDYLINOSITOL GLYCAN, CLASS C"/>
    <property type="match status" value="1"/>
</dbReference>
<evidence type="ECO:0000313" key="10">
    <source>
        <dbReference type="Proteomes" id="UP000001861"/>
    </source>
</evidence>
<dbReference type="AlphaFoldDB" id="A8N736"/>
<dbReference type="GO" id="GO:0000506">
    <property type="term" value="C:glycosylphosphatidylinositol-N-acetylglucosaminyltransferase (GPI-GnT) complex"/>
    <property type="evidence" value="ECO:0007669"/>
    <property type="project" value="TreeGrafter"/>
</dbReference>
<dbReference type="eggNOG" id="KOG3059">
    <property type="taxonomic scope" value="Eukaryota"/>
</dbReference>
<comment type="similarity">
    <text evidence="3">Belongs to the PIGC family.</text>
</comment>
<dbReference type="OrthoDB" id="196709at2759"/>
<dbReference type="InParanoid" id="A8N736"/>
<evidence type="ECO:0000256" key="7">
    <source>
        <dbReference type="ARBA" id="ARBA00023136"/>
    </source>
</evidence>
<dbReference type="InterPro" id="IPR009450">
    <property type="entry name" value="Plno_GlcNAc_GPI2"/>
</dbReference>
<dbReference type="RefSeq" id="XP_001830642.2">
    <property type="nucleotide sequence ID" value="XM_001830590.2"/>
</dbReference>
<sequence length="324" mass="36234">MANPMTHARKRETPHTTPAIIGVLAGFLVYCALCGLVRKRWKQRQSADRLRSHIRQAVMAQPLSSAVCNSCLSLRHSRRVAVNGDPKMTVEPWSKALWKSQPYPDDYVPPDVFLASLQRNPHFKPYTYWPLVILTCTITQHVSVIFIFVAVFGQLNAQLLDPRTLISISVACFLVGYAAWTFLDSTPQRPSKGSRTENHLKAIKSSIMIFLSLVSLSPVLRTLSAATSSDSIWALAAVLFLLNTLLSDYTWTTVPGELRGRAFVHLIPYPQNSNPVGQLSRVVMGLCSAVLFFITFVAPMLLVWAQKYKNNIRGPWDVATPKVR</sequence>
<dbReference type="UniPathway" id="UPA00196"/>
<feature type="transmembrane region" description="Helical" evidence="8">
    <location>
        <begin position="128"/>
        <end position="152"/>
    </location>
</feature>
<feature type="transmembrane region" description="Helical" evidence="8">
    <location>
        <begin position="282"/>
        <end position="305"/>
    </location>
</feature>
<feature type="transmembrane region" description="Helical" evidence="8">
    <location>
        <begin position="20"/>
        <end position="37"/>
    </location>
</feature>
<keyword evidence="5 8" id="KW-0812">Transmembrane</keyword>
<evidence type="ECO:0000256" key="8">
    <source>
        <dbReference type="SAM" id="Phobius"/>
    </source>
</evidence>
<evidence type="ECO:0000256" key="4">
    <source>
        <dbReference type="ARBA" id="ARBA00022502"/>
    </source>
</evidence>
<evidence type="ECO:0000256" key="1">
    <source>
        <dbReference type="ARBA" id="ARBA00004141"/>
    </source>
</evidence>
<comment type="subcellular location">
    <subcellularLocation>
        <location evidence="1">Membrane</location>
        <topology evidence="1">Multi-pass membrane protein</topology>
    </subcellularLocation>
</comment>